<name>A0A5C8UJ94_9MICO</name>
<dbReference type="AlphaFoldDB" id="A0A5C8UJ94"/>
<keyword evidence="3" id="KW-0378">Hydrolase</keyword>
<evidence type="ECO:0000313" key="3">
    <source>
        <dbReference type="EMBL" id="TXN28269.1"/>
    </source>
</evidence>
<dbReference type="InterPro" id="IPR051781">
    <property type="entry name" value="Metallo-dep_Hydrolase"/>
</dbReference>
<proteinExistence type="predicted"/>
<sequence>MAHLRGLRGARRPRGQLPVLALPAPPHRAAHDRHEEGHRRIERRRLPPARPRPHFLSGAVRGSHRNRPVNADAPTASDPIRVDEVWLGGWRGPSLLRVRDGALEYLSPAGSAHHAGPRLAGTILPGFVDSHVHLGLVDASGLVAGGISRVVDLGWDPAVASGWAGSTGPDAVDVEFAGAFLTARGGYPGDRSWAPPEAVRELSTGAEASAAVAEMVGFGASVIKIALNSEAGPVWSDALLEDVVAAAHAADLPVVAHAEGPGQAMRAVAAGVETLAHTPWTERLTDDEVAASAARCAWTSTLDIHGWGDRGRAYDTAIDNLGRFAALGGRVLYGTDLGNGPLPVGLNARELAALGEAGLSTGDLVRALIRSSGSFGARFTWIPGEVAPGREGASWLSTASVVSLVTMEEIYS</sequence>
<dbReference type="GO" id="GO:0016787">
    <property type="term" value="F:hydrolase activity"/>
    <property type="evidence" value="ECO:0007669"/>
    <property type="project" value="UniProtKB-KW"/>
</dbReference>
<evidence type="ECO:0000313" key="4">
    <source>
        <dbReference type="Proteomes" id="UP000321379"/>
    </source>
</evidence>
<dbReference type="PANTHER" id="PTHR43135:SF3">
    <property type="entry name" value="ALPHA-D-RIBOSE 1-METHYLPHOSPHONATE 5-TRIPHOSPHATE DIPHOSPHATASE"/>
    <property type="match status" value="1"/>
</dbReference>
<gene>
    <name evidence="3" type="ORF">FVP33_17500</name>
</gene>
<dbReference type="SUPFAM" id="SSF51556">
    <property type="entry name" value="Metallo-dependent hydrolases"/>
    <property type="match status" value="1"/>
</dbReference>
<dbReference type="PANTHER" id="PTHR43135">
    <property type="entry name" value="ALPHA-D-RIBOSE 1-METHYLPHOSPHONATE 5-TRIPHOSPHATE DIPHOSPHATASE"/>
    <property type="match status" value="1"/>
</dbReference>
<feature type="region of interest" description="Disordered" evidence="1">
    <location>
        <begin position="1"/>
        <end position="76"/>
    </location>
</feature>
<dbReference type="InterPro" id="IPR006680">
    <property type="entry name" value="Amidohydro-rel"/>
</dbReference>
<dbReference type="Gene3D" id="3.20.20.140">
    <property type="entry name" value="Metal-dependent hydrolases"/>
    <property type="match status" value="1"/>
</dbReference>
<feature type="compositionally biased region" description="Basic residues" evidence="1">
    <location>
        <begin position="1"/>
        <end position="14"/>
    </location>
</feature>
<accession>A0A5C8UJ94</accession>
<reference evidence="3 4" key="1">
    <citation type="submission" date="2019-08" db="EMBL/GenBank/DDBJ databases">
        <title>Bacterial whole genome sequence for Glaciihabitans sp. CHu50b-6-2.</title>
        <authorList>
            <person name="Jin L."/>
        </authorList>
    </citation>
    <scope>NUCLEOTIDE SEQUENCE [LARGE SCALE GENOMIC DNA]</scope>
    <source>
        <strain evidence="3 4">CHu50b-6-2</strain>
    </source>
</reference>
<comment type="caution">
    <text evidence="3">The sequence shown here is derived from an EMBL/GenBank/DDBJ whole genome shotgun (WGS) entry which is preliminary data.</text>
</comment>
<dbReference type="EMBL" id="VRMG01000015">
    <property type="protein sequence ID" value="TXN28269.1"/>
    <property type="molecule type" value="Genomic_DNA"/>
</dbReference>
<keyword evidence="4" id="KW-1185">Reference proteome</keyword>
<evidence type="ECO:0000256" key="1">
    <source>
        <dbReference type="SAM" id="MobiDB-lite"/>
    </source>
</evidence>
<feature type="compositionally biased region" description="Basic residues" evidence="1">
    <location>
        <begin position="40"/>
        <end position="53"/>
    </location>
</feature>
<feature type="domain" description="Amidohydrolase-related" evidence="2">
    <location>
        <begin position="122"/>
        <end position="300"/>
    </location>
</feature>
<dbReference type="InterPro" id="IPR032466">
    <property type="entry name" value="Metal_Hydrolase"/>
</dbReference>
<dbReference type="Pfam" id="PF01979">
    <property type="entry name" value="Amidohydro_1"/>
    <property type="match status" value="1"/>
</dbReference>
<protein>
    <submittedName>
        <fullName evidence="3">Amidohydrolase family protein</fullName>
    </submittedName>
</protein>
<evidence type="ECO:0000259" key="2">
    <source>
        <dbReference type="Pfam" id="PF01979"/>
    </source>
</evidence>
<organism evidence="3 4">
    <name type="scientific">Lacisediminihabitans profunda</name>
    <dbReference type="NCBI Taxonomy" id="2594790"/>
    <lineage>
        <taxon>Bacteria</taxon>
        <taxon>Bacillati</taxon>
        <taxon>Actinomycetota</taxon>
        <taxon>Actinomycetes</taxon>
        <taxon>Micrococcales</taxon>
        <taxon>Microbacteriaceae</taxon>
        <taxon>Lacisediminihabitans</taxon>
    </lineage>
</organism>
<dbReference type="Proteomes" id="UP000321379">
    <property type="component" value="Unassembled WGS sequence"/>
</dbReference>